<feature type="compositionally biased region" description="Polar residues" evidence="1">
    <location>
        <begin position="80"/>
        <end position="93"/>
    </location>
</feature>
<feature type="region of interest" description="Disordered" evidence="1">
    <location>
        <begin position="433"/>
        <end position="454"/>
    </location>
</feature>
<sequence>MSMAVVCAHLNLLGPSIVATEAKSCSRCDEVSSSGRFDPRQRKASGGRRGYTSLICRATGVGSTPESTPQRADNQRRRTSQVSKGSTPRTPTSKPVEKPDESKIDAELNAINDDTEYENDDVEYGNDFEEGEEEEYDVQDDSNEGLGDRADEAVGAVADAAGVPRDDATVNRAKRTGKRVGDNLEDIQAEGQESARAVSGSASYAADTSGKRLQKAGERVGKNLEEVGKAGQTAFGESGDVVNQQAGKAVDNVQEGLEEAGKTAQDLASIAQDNAEDAGKQLRKAGENITGDLQDVGKEGQKVLQRGGEAVADQIKDALPDDLSRRGDKIQKDANRAVRKTVKKVEESADRVQDPIEKAVNASMDAAAAIGNEVFRLGDSLIEAVEEATGMSGPDRSSSRPQMREGESEKNESEELVGGKYRSAGKSVIRKYQGGVREGGNDSQEESEDHQEDDAFSGYTVLVAGAAGRTGRLIVKDLVAKGATVRALVRNVYKARNLKQLQGAQLVEGDIYNYEVVKEAMAGSNVVICAVGARGLGSLDLVEAYKTEYEGVLNLISAAKNQGDVKKFVFITTIGVNYLQVVPLLYWKRQAELFLQRSGLDYTIVRPAGLTGERGSDRVELRPADSLFMGGISRQKVAEVCVSAMVTPSASDKIVEVVGGSGRVRRSIEDQFESI</sequence>
<dbReference type="STRING" id="3218.A0A2K1JCE0"/>
<protein>
    <recommendedName>
        <fullName evidence="3">NAD(P)-binding domain-containing protein</fullName>
    </recommendedName>
</protein>
<feature type="chain" id="PRO_5044576313" description="NAD(P)-binding domain-containing protein" evidence="2">
    <location>
        <begin position="20"/>
        <end position="675"/>
    </location>
</feature>
<feature type="compositionally biased region" description="Basic and acidic residues" evidence="1">
    <location>
        <begin position="95"/>
        <end position="106"/>
    </location>
</feature>
<dbReference type="PaxDb" id="3218-PP1S189_34V6.1"/>
<evidence type="ECO:0000313" key="6">
    <source>
        <dbReference type="Proteomes" id="UP000006727"/>
    </source>
</evidence>
<feature type="compositionally biased region" description="Basic and acidic residues" evidence="1">
    <location>
        <begin position="402"/>
        <end position="413"/>
    </location>
</feature>
<dbReference type="AlphaFoldDB" id="A0A2K1JCE0"/>
<gene>
    <name evidence="5" type="primary">LOC112292593</name>
    <name evidence="4" type="ORF">PHYPA_019475</name>
</gene>
<reference evidence="4 6" key="2">
    <citation type="journal article" date="2018" name="Plant J.">
        <title>The Physcomitrella patens chromosome-scale assembly reveals moss genome structure and evolution.</title>
        <authorList>
            <person name="Lang D."/>
            <person name="Ullrich K.K."/>
            <person name="Murat F."/>
            <person name="Fuchs J."/>
            <person name="Jenkins J."/>
            <person name="Haas F.B."/>
            <person name="Piednoel M."/>
            <person name="Gundlach H."/>
            <person name="Van Bel M."/>
            <person name="Meyberg R."/>
            <person name="Vives C."/>
            <person name="Morata J."/>
            <person name="Symeonidi A."/>
            <person name="Hiss M."/>
            <person name="Muchero W."/>
            <person name="Kamisugi Y."/>
            <person name="Saleh O."/>
            <person name="Blanc G."/>
            <person name="Decker E.L."/>
            <person name="van Gessel N."/>
            <person name="Grimwood J."/>
            <person name="Hayes R.D."/>
            <person name="Graham S.W."/>
            <person name="Gunter L.E."/>
            <person name="McDaniel S.F."/>
            <person name="Hoernstein S.N.W."/>
            <person name="Larsson A."/>
            <person name="Li F.W."/>
            <person name="Perroud P.F."/>
            <person name="Phillips J."/>
            <person name="Ranjan P."/>
            <person name="Rokshar D.S."/>
            <person name="Rothfels C.J."/>
            <person name="Schneider L."/>
            <person name="Shu S."/>
            <person name="Stevenson D.W."/>
            <person name="Thummler F."/>
            <person name="Tillich M."/>
            <person name="Villarreal Aguilar J.C."/>
            <person name="Widiez T."/>
            <person name="Wong G.K."/>
            <person name="Wymore A."/>
            <person name="Zhang Y."/>
            <person name="Zimmer A.D."/>
            <person name="Quatrano R.S."/>
            <person name="Mayer K.F.X."/>
            <person name="Goodstein D."/>
            <person name="Casacuberta J.M."/>
            <person name="Vandepoele K."/>
            <person name="Reski R."/>
            <person name="Cuming A.C."/>
            <person name="Tuskan G.A."/>
            <person name="Maumus F."/>
            <person name="Salse J."/>
            <person name="Schmutz J."/>
            <person name="Rensing S.A."/>
        </authorList>
    </citation>
    <scope>NUCLEOTIDE SEQUENCE [LARGE SCALE GENOMIC DNA]</scope>
    <source>
        <strain evidence="5 6">cv. Gransden 2004</strain>
    </source>
</reference>
<evidence type="ECO:0000256" key="1">
    <source>
        <dbReference type="SAM" id="MobiDB-lite"/>
    </source>
</evidence>
<feature type="region of interest" description="Disordered" evidence="1">
    <location>
        <begin position="387"/>
        <end position="419"/>
    </location>
</feature>
<feature type="compositionally biased region" description="Acidic residues" evidence="1">
    <location>
        <begin position="113"/>
        <end position="143"/>
    </location>
</feature>
<dbReference type="EnsemblPlants" id="Pp3c15_7750V3.1">
    <property type="protein sequence ID" value="Pp3c15_7750V3.1"/>
    <property type="gene ID" value="Pp3c15_7750"/>
</dbReference>
<evidence type="ECO:0000313" key="4">
    <source>
        <dbReference type="EMBL" id="PNR39197.1"/>
    </source>
</evidence>
<reference evidence="5" key="3">
    <citation type="submission" date="2020-12" db="UniProtKB">
        <authorList>
            <consortium name="EnsemblPlants"/>
        </authorList>
    </citation>
    <scope>IDENTIFICATION</scope>
</reference>
<dbReference type="GeneID" id="112292593"/>
<dbReference type="SUPFAM" id="SSF51735">
    <property type="entry name" value="NAD(P)-binding Rossmann-fold domains"/>
    <property type="match status" value="1"/>
</dbReference>
<dbReference type="PANTHER" id="PTHR15020">
    <property type="entry name" value="FLAVIN REDUCTASE-RELATED"/>
    <property type="match status" value="1"/>
</dbReference>
<keyword evidence="2" id="KW-0732">Signal</keyword>
<dbReference type="InterPro" id="IPR036291">
    <property type="entry name" value="NAD(P)-bd_dom_sf"/>
</dbReference>
<accession>A0A2K1JCE0</accession>
<dbReference type="InterPro" id="IPR016040">
    <property type="entry name" value="NAD(P)-bd_dom"/>
</dbReference>
<name>A0A2K1JCE0_PHYPA</name>
<dbReference type="CDD" id="cd05243">
    <property type="entry name" value="SDR_a5"/>
    <property type="match status" value="1"/>
</dbReference>
<dbReference type="PANTHER" id="PTHR15020:SF42">
    <property type="entry name" value="NAD(P)-BINDING DOMAIN-CONTAINING PROTEIN"/>
    <property type="match status" value="1"/>
</dbReference>
<feature type="compositionally biased region" description="Low complexity" evidence="1">
    <location>
        <begin position="153"/>
        <end position="163"/>
    </location>
</feature>
<dbReference type="Gramene" id="Pp3c15_7750V3.7">
    <property type="protein sequence ID" value="Pp3c15_7750V3.7"/>
    <property type="gene ID" value="Pp3c15_7750"/>
</dbReference>
<proteinExistence type="predicted"/>
<dbReference type="Proteomes" id="UP000006727">
    <property type="component" value="Chromosome 15"/>
</dbReference>
<dbReference type="Gramene" id="Pp3c15_7750V3.1">
    <property type="protein sequence ID" value="Pp3c15_7750V3.1"/>
    <property type="gene ID" value="Pp3c15_7750"/>
</dbReference>
<dbReference type="RefSeq" id="XP_024397013.1">
    <property type="nucleotide sequence ID" value="XM_024541245.2"/>
</dbReference>
<feature type="compositionally biased region" description="Polar residues" evidence="1">
    <location>
        <begin position="61"/>
        <end position="72"/>
    </location>
</feature>
<keyword evidence="6" id="KW-1185">Reference proteome</keyword>
<feature type="signal peptide" evidence="2">
    <location>
        <begin position="1"/>
        <end position="19"/>
    </location>
</feature>
<evidence type="ECO:0000259" key="3">
    <source>
        <dbReference type="Pfam" id="PF13460"/>
    </source>
</evidence>
<dbReference type="EMBL" id="ABEU02000015">
    <property type="protein sequence ID" value="PNR39197.1"/>
    <property type="molecule type" value="Genomic_DNA"/>
</dbReference>
<reference evidence="4 6" key="1">
    <citation type="journal article" date="2008" name="Science">
        <title>The Physcomitrella genome reveals evolutionary insights into the conquest of land by plants.</title>
        <authorList>
            <person name="Rensing S."/>
            <person name="Lang D."/>
            <person name="Zimmer A."/>
            <person name="Terry A."/>
            <person name="Salamov A."/>
            <person name="Shapiro H."/>
            <person name="Nishiyama T."/>
            <person name="Perroud P.-F."/>
            <person name="Lindquist E."/>
            <person name="Kamisugi Y."/>
            <person name="Tanahashi T."/>
            <person name="Sakakibara K."/>
            <person name="Fujita T."/>
            <person name="Oishi K."/>
            <person name="Shin-I T."/>
            <person name="Kuroki Y."/>
            <person name="Toyoda A."/>
            <person name="Suzuki Y."/>
            <person name="Hashimoto A."/>
            <person name="Yamaguchi K."/>
            <person name="Sugano A."/>
            <person name="Kohara Y."/>
            <person name="Fujiyama A."/>
            <person name="Anterola A."/>
            <person name="Aoki S."/>
            <person name="Ashton N."/>
            <person name="Barbazuk W.B."/>
            <person name="Barker E."/>
            <person name="Bennetzen J."/>
            <person name="Bezanilla M."/>
            <person name="Blankenship R."/>
            <person name="Cho S.H."/>
            <person name="Dutcher S."/>
            <person name="Estelle M."/>
            <person name="Fawcett J.A."/>
            <person name="Gundlach H."/>
            <person name="Hanada K."/>
            <person name="Heyl A."/>
            <person name="Hicks K.A."/>
            <person name="Hugh J."/>
            <person name="Lohr M."/>
            <person name="Mayer K."/>
            <person name="Melkozernov A."/>
            <person name="Murata T."/>
            <person name="Nelson D."/>
            <person name="Pils B."/>
            <person name="Prigge M."/>
            <person name="Reiss B."/>
            <person name="Renner T."/>
            <person name="Rombauts S."/>
            <person name="Rushton P."/>
            <person name="Sanderfoot A."/>
            <person name="Schween G."/>
            <person name="Shiu S.-H."/>
            <person name="Stueber K."/>
            <person name="Theodoulou F.L."/>
            <person name="Tu H."/>
            <person name="Van de Peer Y."/>
            <person name="Verrier P.J."/>
            <person name="Waters E."/>
            <person name="Wood A."/>
            <person name="Yang L."/>
            <person name="Cove D."/>
            <person name="Cuming A."/>
            <person name="Hasebe M."/>
            <person name="Lucas S."/>
            <person name="Mishler D.B."/>
            <person name="Reski R."/>
            <person name="Grigoriev I."/>
            <person name="Quatrano R.S."/>
            <person name="Boore J.L."/>
        </authorList>
    </citation>
    <scope>NUCLEOTIDE SEQUENCE [LARGE SCALE GENOMIC DNA]</scope>
    <source>
        <strain evidence="5 6">cv. Gransden 2004</strain>
    </source>
</reference>
<feature type="compositionally biased region" description="Acidic residues" evidence="1">
    <location>
        <begin position="443"/>
        <end position="454"/>
    </location>
</feature>
<dbReference type="EnsemblPlants" id="Pp3c15_7750V3.2">
    <property type="protein sequence ID" value="Pp3c15_7750V3.2"/>
    <property type="gene ID" value="Pp3c15_7750"/>
</dbReference>
<evidence type="ECO:0000256" key="2">
    <source>
        <dbReference type="SAM" id="SignalP"/>
    </source>
</evidence>
<feature type="region of interest" description="Disordered" evidence="1">
    <location>
        <begin position="28"/>
        <end position="217"/>
    </location>
</feature>
<dbReference type="Pfam" id="PF13460">
    <property type="entry name" value="NAD_binding_10"/>
    <property type="match status" value="1"/>
</dbReference>
<feature type="domain" description="NAD(P)-binding" evidence="3">
    <location>
        <begin position="465"/>
        <end position="646"/>
    </location>
</feature>
<dbReference type="Gramene" id="Pp3c15_7750V3.3">
    <property type="protein sequence ID" value="Pp3c15_7750V3.3"/>
    <property type="gene ID" value="Pp3c15_7750"/>
</dbReference>
<dbReference type="EnsemblPlants" id="Pp3c15_7750V3.7">
    <property type="protein sequence ID" value="Pp3c15_7750V3.7"/>
    <property type="gene ID" value="Pp3c15_7750"/>
</dbReference>
<dbReference type="Gene3D" id="3.40.50.720">
    <property type="entry name" value="NAD(P)-binding Rossmann-like Domain"/>
    <property type="match status" value="1"/>
</dbReference>
<organism evidence="4">
    <name type="scientific">Physcomitrium patens</name>
    <name type="common">Spreading-leaved earth moss</name>
    <name type="synonym">Physcomitrella patens</name>
    <dbReference type="NCBI Taxonomy" id="3218"/>
    <lineage>
        <taxon>Eukaryota</taxon>
        <taxon>Viridiplantae</taxon>
        <taxon>Streptophyta</taxon>
        <taxon>Embryophyta</taxon>
        <taxon>Bryophyta</taxon>
        <taxon>Bryophytina</taxon>
        <taxon>Bryopsida</taxon>
        <taxon>Funariidae</taxon>
        <taxon>Funariales</taxon>
        <taxon>Funariaceae</taxon>
        <taxon>Physcomitrium</taxon>
    </lineage>
</organism>
<dbReference type="Gramene" id="Pp3c15_7750V3.2">
    <property type="protein sequence ID" value="Pp3c15_7750V3.2"/>
    <property type="gene ID" value="Pp3c15_7750"/>
</dbReference>
<evidence type="ECO:0000313" key="5">
    <source>
        <dbReference type="EnsemblPlants" id="Pp3c15_7750V3.1"/>
    </source>
</evidence>
<dbReference type="EnsemblPlants" id="Pp3c15_7750V3.3">
    <property type="protein sequence ID" value="Pp3c15_7750V3.3"/>
    <property type="gene ID" value="Pp3c15_7750"/>
</dbReference>